<dbReference type="RefSeq" id="WP_029270503.1">
    <property type="nucleotide sequence ID" value="NZ_JAGIKX010000038.1"/>
</dbReference>
<sequence>MKAFMTNGTLNFLKSLNKKHPNIHFYFMNNGTSTVVYYEGNHKNVFSSGRTYNVLTSKGDIQDKGFIVMNNIPVAEEEHPVFEDRFKNRQNGVETMPGFQAFRLLSPAKGNTYIVLTQWASEQDFENWKKSDQFAKAHQEKTTKPPAYFLERPFITSYQMIDPDQ</sequence>
<evidence type="ECO:0000259" key="1">
    <source>
        <dbReference type="PROSITE" id="PS51725"/>
    </source>
</evidence>
<comment type="caution">
    <text evidence="2">The sequence shown here is derived from an EMBL/GenBank/DDBJ whole genome shotgun (WGS) entry which is preliminary data.</text>
</comment>
<keyword evidence="2" id="KW-0560">Oxidoreductase</keyword>
<dbReference type="SUPFAM" id="SSF54909">
    <property type="entry name" value="Dimeric alpha+beta barrel"/>
    <property type="match status" value="1"/>
</dbReference>
<gene>
    <name evidence="2" type="ORF">J2Z81_002812</name>
</gene>
<dbReference type="Gene3D" id="3.30.70.100">
    <property type="match status" value="1"/>
</dbReference>
<dbReference type="PANTHER" id="PTHR34474">
    <property type="entry name" value="SIGNAL TRANSDUCTION PROTEIN TRAP"/>
    <property type="match status" value="1"/>
</dbReference>
<proteinExistence type="predicted"/>
<evidence type="ECO:0000313" key="2">
    <source>
        <dbReference type="EMBL" id="MBP2258827.1"/>
    </source>
</evidence>
<dbReference type="GO" id="GO:0004497">
    <property type="term" value="F:monooxygenase activity"/>
    <property type="evidence" value="ECO:0007669"/>
    <property type="project" value="UniProtKB-KW"/>
</dbReference>
<dbReference type="InterPro" id="IPR011008">
    <property type="entry name" value="Dimeric_a/b-barrel"/>
</dbReference>
<protein>
    <submittedName>
        <fullName evidence="2">Heme-degrading monooxygenase HmoA</fullName>
    </submittedName>
</protein>
<dbReference type="PROSITE" id="PS51725">
    <property type="entry name" value="ABM"/>
    <property type="match status" value="1"/>
</dbReference>
<feature type="domain" description="ABM" evidence="1">
    <location>
        <begin position="66"/>
        <end position="158"/>
    </location>
</feature>
<dbReference type="InterPro" id="IPR007138">
    <property type="entry name" value="ABM_dom"/>
</dbReference>
<name>A0ABS4SBT7_9BACI</name>
<reference evidence="2 3" key="1">
    <citation type="submission" date="2021-03" db="EMBL/GenBank/DDBJ databases">
        <title>Genomic Encyclopedia of Type Strains, Phase IV (KMG-IV): sequencing the most valuable type-strain genomes for metagenomic binning, comparative biology and taxonomic classification.</title>
        <authorList>
            <person name="Goeker M."/>
        </authorList>
    </citation>
    <scope>NUCLEOTIDE SEQUENCE [LARGE SCALE GENOMIC DNA]</scope>
    <source>
        <strain evidence="2 3">DSM 25790</strain>
    </source>
</reference>
<accession>A0ABS4SBT7</accession>
<dbReference type="InterPro" id="IPR050404">
    <property type="entry name" value="Heme-degrading_MO"/>
</dbReference>
<dbReference type="PANTHER" id="PTHR34474:SF2">
    <property type="entry name" value="SIGNAL TRANSDUCTION PROTEIN TRAP"/>
    <property type="match status" value="1"/>
</dbReference>
<organism evidence="2 3">
    <name type="scientific">Virgibacillus alimentarius</name>
    <dbReference type="NCBI Taxonomy" id="698769"/>
    <lineage>
        <taxon>Bacteria</taxon>
        <taxon>Bacillati</taxon>
        <taxon>Bacillota</taxon>
        <taxon>Bacilli</taxon>
        <taxon>Bacillales</taxon>
        <taxon>Bacillaceae</taxon>
        <taxon>Virgibacillus</taxon>
    </lineage>
</organism>
<keyword evidence="3" id="KW-1185">Reference proteome</keyword>
<evidence type="ECO:0000313" key="3">
    <source>
        <dbReference type="Proteomes" id="UP001519294"/>
    </source>
</evidence>
<dbReference type="EMBL" id="JAGIKX010000038">
    <property type="protein sequence ID" value="MBP2258827.1"/>
    <property type="molecule type" value="Genomic_DNA"/>
</dbReference>
<keyword evidence="2" id="KW-0503">Monooxygenase</keyword>
<dbReference type="Pfam" id="PF03992">
    <property type="entry name" value="ABM"/>
    <property type="match status" value="1"/>
</dbReference>
<dbReference type="Proteomes" id="UP001519294">
    <property type="component" value="Unassembled WGS sequence"/>
</dbReference>